<evidence type="ECO:0000256" key="1">
    <source>
        <dbReference type="ARBA" id="ARBA00022723"/>
    </source>
</evidence>
<dbReference type="OrthoDB" id="6077919at2759"/>
<evidence type="ECO:0000256" key="5">
    <source>
        <dbReference type="PROSITE-ProRule" id="PRU00042"/>
    </source>
</evidence>
<comment type="caution">
    <text evidence="8">The sequence shown here is derived from an EMBL/GenBank/DDBJ whole genome shotgun (WGS) entry which is preliminary data.</text>
</comment>
<keyword evidence="9" id="KW-1185">Reference proteome</keyword>
<evidence type="ECO:0000256" key="4">
    <source>
        <dbReference type="ARBA" id="ARBA00022833"/>
    </source>
</evidence>
<evidence type="ECO:0000256" key="3">
    <source>
        <dbReference type="ARBA" id="ARBA00022771"/>
    </source>
</evidence>
<name>A0A4S2MAB1_OPIFE</name>
<organism evidence="8 9">
    <name type="scientific">Opisthorchis felineus</name>
    <dbReference type="NCBI Taxonomy" id="147828"/>
    <lineage>
        <taxon>Eukaryota</taxon>
        <taxon>Metazoa</taxon>
        <taxon>Spiralia</taxon>
        <taxon>Lophotrochozoa</taxon>
        <taxon>Platyhelminthes</taxon>
        <taxon>Trematoda</taxon>
        <taxon>Digenea</taxon>
        <taxon>Opisthorchiida</taxon>
        <taxon>Opisthorchiata</taxon>
        <taxon>Opisthorchiidae</taxon>
        <taxon>Opisthorchis</taxon>
    </lineage>
</organism>
<dbReference type="PANTHER" id="PTHR24379">
    <property type="entry name" value="KRAB AND ZINC FINGER DOMAIN-CONTAINING"/>
    <property type="match status" value="1"/>
</dbReference>
<dbReference type="Gene3D" id="3.30.160.60">
    <property type="entry name" value="Classic Zinc Finger"/>
    <property type="match status" value="2"/>
</dbReference>
<dbReference type="SMART" id="SM00355">
    <property type="entry name" value="ZnF_C2H2"/>
    <property type="match status" value="3"/>
</dbReference>
<dbReference type="InterPro" id="IPR013087">
    <property type="entry name" value="Znf_C2H2_type"/>
</dbReference>
<dbReference type="PANTHER" id="PTHR24379:SF121">
    <property type="entry name" value="C2H2-TYPE DOMAIN-CONTAINING PROTEIN"/>
    <property type="match status" value="1"/>
</dbReference>
<dbReference type="PROSITE" id="PS00028">
    <property type="entry name" value="ZINC_FINGER_C2H2_1"/>
    <property type="match status" value="3"/>
</dbReference>
<evidence type="ECO:0000313" key="8">
    <source>
        <dbReference type="EMBL" id="TGZ73453.1"/>
    </source>
</evidence>
<dbReference type="SUPFAM" id="SSF57667">
    <property type="entry name" value="beta-beta-alpha zinc fingers"/>
    <property type="match status" value="2"/>
</dbReference>
<dbReference type="Proteomes" id="UP000308267">
    <property type="component" value="Unassembled WGS sequence"/>
</dbReference>
<evidence type="ECO:0000259" key="7">
    <source>
        <dbReference type="PROSITE" id="PS50157"/>
    </source>
</evidence>
<keyword evidence="4" id="KW-0862">Zinc</keyword>
<proteinExistence type="predicted"/>
<dbReference type="AlphaFoldDB" id="A0A4S2MAB1"/>
<feature type="domain" description="C2H2-type" evidence="7">
    <location>
        <begin position="89"/>
        <end position="117"/>
    </location>
</feature>
<keyword evidence="1" id="KW-0479">Metal-binding</keyword>
<evidence type="ECO:0000256" key="2">
    <source>
        <dbReference type="ARBA" id="ARBA00022737"/>
    </source>
</evidence>
<keyword evidence="2" id="KW-0677">Repeat</keyword>
<feature type="domain" description="C2H2-type" evidence="7">
    <location>
        <begin position="31"/>
        <end position="59"/>
    </location>
</feature>
<feature type="domain" description="C2H2-type" evidence="7">
    <location>
        <begin position="60"/>
        <end position="88"/>
    </location>
</feature>
<keyword evidence="3 5" id="KW-0863">Zinc-finger</keyword>
<dbReference type="STRING" id="147828.A0A4S2MAB1"/>
<dbReference type="InterPro" id="IPR036236">
    <property type="entry name" value="Znf_C2H2_sf"/>
</dbReference>
<dbReference type="PROSITE" id="PS50157">
    <property type="entry name" value="ZINC_FINGER_C2H2_2"/>
    <property type="match status" value="3"/>
</dbReference>
<evidence type="ECO:0000313" key="9">
    <source>
        <dbReference type="Proteomes" id="UP000308267"/>
    </source>
</evidence>
<feature type="region of interest" description="Disordered" evidence="6">
    <location>
        <begin position="1"/>
        <end position="27"/>
    </location>
</feature>
<accession>A0A4S2MAB1</accession>
<reference evidence="8 9" key="1">
    <citation type="journal article" date="2019" name="BMC Genomics">
        <title>New insights from Opisthorchis felineus genome: update on genomics of the epidemiologically important liver flukes.</title>
        <authorList>
            <person name="Ershov N.I."/>
            <person name="Mordvinov V.A."/>
            <person name="Prokhortchouk E.B."/>
            <person name="Pakharukova M.Y."/>
            <person name="Gunbin K.V."/>
            <person name="Ustyantsev K."/>
            <person name="Genaev M.A."/>
            <person name="Blinov A.G."/>
            <person name="Mazur A."/>
            <person name="Boulygina E."/>
            <person name="Tsygankova S."/>
            <person name="Khrameeva E."/>
            <person name="Chekanov N."/>
            <person name="Fan G."/>
            <person name="Xiao A."/>
            <person name="Zhang H."/>
            <person name="Xu X."/>
            <person name="Yang H."/>
            <person name="Solovyev V."/>
            <person name="Lee S.M."/>
            <person name="Liu X."/>
            <person name="Afonnikov D.A."/>
            <person name="Skryabin K.G."/>
        </authorList>
    </citation>
    <scope>NUCLEOTIDE SEQUENCE [LARGE SCALE GENOMIC DNA]</scope>
    <source>
        <strain evidence="8">AK-0245</strain>
        <tissue evidence="8">Whole organism</tissue>
    </source>
</reference>
<sequence>RHVRKTHASQADYLLSRTPSKQVRESEERGYPCSECDGNFASWGILQKHRKSVHGIEQRHVCDECGKLLSHKRLLLRHTREVHSRGHQKRCEQCGETFSRPYKLKRHIEFVHGIDKGEN</sequence>
<dbReference type="EMBL" id="SJOL01002698">
    <property type="protein sequence ID" value="TGZ73453.1"/>
    <property type="molecule type" value="Genomic_DNA"/>
</dbReference>
<dbReference type="Pfam" id="PF00096">
    <property type="entry name" value="zf-C2H2"/>
    <property type="match status" value="2"/>
</dbReference>
<evidence type="ECO:0000256" key="6">
    <source>
        <dbReference type="SAM" id="MobiDB-lite"/>
    </source>
</evidence>
<feature type="non-terminal residue" evidence="8">
    <location>
        <position position="1"/>
    </location>
</feature>
<protein>
    <recommendedName>
        <fullName evidence="7">C2H2-type domain-containing protein</fullName>
    </recommendedName>
</protein>
<dbReference type="GO" id="GO:0008270">
    <property type="term" value="F:zinc ion binding"/>
    <property type="evidence" value="ECO:0007669"/>
    <property type="project" value="UniProtKB-KW"/>
</dbReference>
<gene>
    <name evidence="8" type="ORF">CRM22_001508</name>
</gene>